<dbReference type="PANTHER" id="PTHR11349">
    <property type="entry name" value="NUCLEOSIDE DIPHOSPHATE KINASE"/>
    <property type="match status" value="1"/>
</dbReference>
<dbReference type="InterPro" id="IPR023005">
    <property type="entry name" value="Nucleoside_diP_kinase_AS"/>
</dbReference>
<evidence type="ECO:0000256" key="1">
    <source>
        <dbReference type="ARBA" id="ARBA00001946"/>
    </source>
</evidence>
<dbReference type="InterPro" id="IPR034907">
    <property type="entry name" value="NDK-like_dom"/>
</dbReference>
<evidence type="ECO:0000313" key="15">
    <source>
        <dbReference type="EMBL" id="SEH88817.1"/>
    </source>
</evidence>
<evidence type="ECO:0000256" key="5">
    <source>
        <dbReference type="ARBA" id="ARBA00022723"/>
    </source>
</evidence>
<reference evidence="16" key="1">
    <citation type="submission" date="2016-09" db="EMBL/GenBank/DDBJ databases">
        <authorList>
            <person name="Koehorst J."/>
        </authorList>
    </citation>
    <scope>NUCLEOTIDE SEQUENCE [LARGE SCALE GENOMIC DNA]</scope>
</reference>
<dbReference type="CDD" id="cd04413">
    <property type="entry name" value="NDPk_I"/>
    <property type="match status" value="1"/>
</dbReference>
<dbReference type="GO" id="GO:0005524">
    <property type="term" value="F:ATP binding"/>
    <property type="evidence" value="ECO:0007669"/>
    <property type="project" value="UniProtKB-KW"/>
</dbReference>
<keyword evidence="7 13" id="KW-0418">Kinase</keyword>
<comment type="caution">
    <text evidence="11">Lacks conserved residue(s) required for the propagation of feature annotation.</text>
</comment>
<evidence type="ECO:0000256" key="8">
    <source>
        <dbReference type="ARBA" id="ARBA00022840"/>
    </source>
</evidence>
<dbReference type="EC" id="2.7.4.6" evidence="13"/>
<dbReference type="PRINTS" id="PR01243">
    <property type="entry name" value="NUCDPKINASE"/>
</dbReference>
<evidence type="ECO:0000256" key="6">
    <source>
        <dbReference type="ARBA" id="ARBA00022741"/>
    </source>
</evidence>
<dbReference type="GO" id="GO:0046872">
    <property type="term" value="F:metal ion binding"/>
    <property type="evidence" value="ECO:0007669"/>
    <property type="project" value="UniProtKB-KW"/>
</dbReference>
<gene>
    <name evidence="15" type="ORF">PYTT_1470</name>
</gene>
<dbReference type="PATRIC" id="fig|1679444.3.peg.1473"/>
<dbReference type="GO" id="GO:0006183">
    <property type="term" value="P:GTP biosynthetic process"/>
    <property type="evidence" value="ECO:0007669"/>
    <property type="project" value="InterPro"/>
</dbReference>
<dbReference type="KEGG" id="agl:PYTT_1470"/>
<evidence type="ECO:0000256" key="2">
    <source>
        <dbReference type="ARBA" id="ARBA00008142"/>
    </source>
</evidence>
<comment type="catalytic activity">
    <reaction evidence="13">
        <text>a 2'-deoxyribonucleoside 5'-diphosphate + ATP = a 2'-deoxyribonucleoside 5'-triphosphate + ADP</text>
        <dbReference type="Rhea" id="RHEA:44640"/>
        <dbReference type="ChEBI" id="CHEBI:30616"/>
        <dbReference type="ChEBI" id="CHEBI:61560"/>
        <dbReference type="ChEBI" id="CHEBI:73316"/>
        <dbReference type="ChEBI" id="CHEBI:456216"/>
        <dbReference type="EC" id="2.7.4.6"/>
    </reaction>
</comment>
<dbReference type="FunFam" id="3.30.70.141:FF:000017">
    <property type="entry name" value="Nucleoside diphosphate kinase"/>
    <property type="match status" value="1"/>
</dbReference>
<keyword evidence="9" id="KW-0460">Magnesium</keyword>
<name>A0A1C7PA12_9BACT</name>
<proteinExistence type="inferred from homology"/>
<dbReference type="InterPro" id="IPR001564">
    <property type="entry name" value="Nucleoside_diP_kinase"/>
</dbReference>
<evidence type="ECO:0000256" key="3">
    <source>
        <dbReference type="ARBA" id="ARBA00022553"/>
    </source>
</evidence>
<comment type="similarity">
    <text evidence="2 11 12">Belongs to the NDK family.</text>
</comment>
<keyword evidence="5" id="KW-0479">Metal-binding</keyword>
<dbReference type="AlphaFoldDB" id="A0A1C7PA12"/>
<dbReference type="GO" id="GO:0006228">
    <property type="term" value="P:UTP biosynthetic process"/>
    <property type="evidence" value="ECO:0007669"/>
    <property type="project" value="InterPro"/>
</dbReference>
<evidence type="ECO:0000256" key="9">
    <source>
        <dbReference type="ARBA" id="ARBA00022842"/>
    </source>
</evidence>
<dbReference type="SMART" id="SM00562">
    <property type="entry name" value="NDK"/>
    <property type="match status" value="1"/>
</dbReference>
<keyword evidence="8 13" id="KW-0067">ATP-binding</keyword>
<evidence type="ECO:0000256" key="4">
    <source>
        <dbReference type="ARBA" id="ARBA00022679"/>
    </source>
</evidence>
<accession>A0A1C7PA12</accession>
<keyword evidence="10" id="KW-0546">Nucleotide metabolism</keyword>
<dbReference type="InterPro" id="IPR036850">
    <property type="entry name" value="NDK-like_dom_sf"/>
</dbReference>
<keyword evidence="3" id="KW-0597">Phosphoprotein</keyword>
<evidence type="ECO:0000256" key="13">
    <source>
        <dbReference type="RuleBase" id="RU004013"/>
    </source>
</evidence>
<keyword evidence="6 13" id="KW-0547">Nucleotide-binding</keyword>
<dbReference type="Proteomes" id="UP000176204">
    <property type="component" value="Chromosome I"/>
</dbReference>
<evidence type="ECO:0000256" key="10">
    <source>
        <dbReference type="ARBA" id="ARBA00023080"/>
    </source>
</evidence>
<protein>
    <recommendedName>
        <fullName evidence="13">Nucleoside diphosphate kinase</fullName>
        <ecNumber evidence="13">2.7.4.6</ecNumber>
    </recommendedName>
</protein>
<feature type="domain" description="Nucleoside diphosphate kinase-like" evidence="14">
    <location>
        <begin position="6"/>
        <end position="148"/>
    </location>
</feature>
<organism evidence="15 16">
    <name type="scientific">Akkermansia glycaniphila</name>
    <dbReference type="NCBI Taxonomy" id="1679444"/>
    <lineage>
        <taxon>Bacteria</taxon>
        <taxon>Pseudomonadati</taxon>
        <taxon>Verrucomicrobiota</taxon>
        <taxon>Verrucomicrobiia</taxon>
        <taxon>Verrucomicrobiales</taxon>
        <taxon>Akkermansiaceae</taxon>
        <taxon>Akkermansia</taxon>
    </lineage>
</organism>
<dbReference type="PROSITE" id="PS51374">
    <property type="entry name" value="NDPK_LIKE"/>
    <property type="match status" value="1"/>
</dbReference>
<keyword evidence="4 13" id="KW-0808">Transferase</keyword>
<sequence>MPYPKEETTLILFKPDCVRKNLSGAVLKRFLDEGFRIRGIKMMQLTEEVLREHYAHIIDLVIDGKPLFPKLSTFMTSSPVVALALSGPGVIVRVRELLGPTNSQKADKGTIRGDFGTDSMMNICHASDSPESADAELHRFFKEGELFTCCMD</sequence>
<dbReference type="GO" id="GO:0006241">
    <property type="term" value="P:CTP biosynthetic process"/>
    <property type="evidence" value="ECO:0007669"/>
    <property type="project" value="InterPro"/>
</dbReference>
<keyword evidence="16" id="KW-1185">Reference proteome</keyword>
<evidence type="ECO:0000256" key="7">
    <source>
        <dbReference type="ARBA" id="ARBA00022777"/>
    </source>
</evidence>
<evidence type="ECO:0000259" key="14">
    <source>
        <dbReference type="SMART" id="SM00562"/>
    </source>
</evidence>
<dbReference type="OrthoDB" id="9801161at2"/>
<dbReference type="Pfam" id="PF00334">
    <property type="entry name" value="NDK"/>
    <property type="match status" value="1"/>
</dbReference>
<dbReference type="GO" id="GO:0004550">
    <property type="term" value="F:nucleoside diphosphate kinase activity"/>
    <property type="evidence" value="ECO:0007669"/>
    <property type="project" value="UniProtKB-EC"/>
</dbReference>
<dbReference type="EMBL" id="LT629973">
    <property type="protein sequence ID" value="SEH88817.1"/>
    <property type="molecule type" value="Genomic_DNA"/>
</dbReference>
<dbReference type="SUPFAM" id="SSF54919">
    <property type="entry name" value="Nucleoside diphosphate kinase, NDK"/>
    <property type="match status" value="1"/>
</dbReference>
<evidence type="ECO:0000256" key="12">
    <source>
        <dbReference type="RuleBase" id="RU004011"/>
    </source>
</evidence>
<dbReference type="STRING" id="1679444.PYTT_1470"/>
<evidence type="ECO:0000256" key="11">
    <source>
        <dbReference type="PROSITE-ProRule" id="PRU00706"/>
    </source>
</evidence>
<comment type="cofactor">
    <cofactor evidence="1">
        <name>Mg(2+)</name>
        <dbReference type="ChEBI" id="CHEBI:18420"/>
    </cofactor>
</comment>
<evidence type="ECO:0000313" key="16">
    <source>
        <dbReference type="Proteomes" id="UP000176204"/>
    </source>
</evidence>
<dbReference type="Gene3D" id="3.30.70.141">
    <property type="entry name" value="Nucleoside diphosphate kinase-like domain"/>
    <property type="match status" value="1"/>
</dbReference>
<dbReference type="RefSeq" id="WP_067771522.1">
    <property type="nucleotide sequence ID" value="NZ_LIGX01000001.1"/>
</dbReference>
<dbReference type="PROSITE" id="PS00469">
    <property type="entry name" value="NDPK"/>
    <property type="match status" value="1"/>
</dbReference>